<dbReference type="OrthoDB" id="1874341at2759"/>
<dbReference type="Proteomes" id="UP000758603">
    <property type="component" value="Unassembled WGS sequence"/>
</dbReference>
<dbReference type="RefSeq" id="XP_045961785.1">
    <property type="nucleotide sequence ID" value="XM_046106828.1"/>
</dbReference>
<comment type="caution">
    <text evidence="1">The sequence shown here is derived from an EMBL/GenBank/DDBJ whole genome shotgun (WGS) entry which is preliminary data.</text>
</comment>
<sequence>MSASYRSALPSLRQNCDANVQIAFQEERWAQVITYAKQQFKRTHDPYYEAIETAVRSQLDTPADQHAAIFAVEKILADGKPIKDYWIIELYDWACIDVDKDYAKTIGTLRATFVKEAWKPDVDKANAAIRQFYACVLNNDWENAQKIAALVDQKFPKDPRHQFYNILAYYMLSSQLPPKDPKGTMFRTLAMRMIDKARDLRDNSPISGGYPPRAIASEEELLLWLRIQTTCAKDDTEVVALLKKPDFSALKRLSEGSVSVFKEIMSLLERHEAWNELFNVAQELFDKGLAYLVEASNAQSSKPVPIQDVVAGDDEIHKRMQNILTFTETRAEELGKPRREAESRAFQSVVMDWALWKQFITAASHLENDRKALKQLRGFVTKVSKVTKIRPIYRKQMEIANLSILFMRYQVSTSETGVTLNGHDAAANTRVEHLAAYTVSNYKMVSCFDDLKTFLEQLSISEIKSLLNCIGIEGGKTDNDTFKNTMLLTLRLRFRYLFTTSPRSLAVVPGHDKPKCNFCDSTVDTGACEKCLVSIAKSCAFMYNQGFQDKALREHIDNLQDVDPFAYLAIIGATCLLKLAGLTSYNSAIGVSVVSDVDTKLVLQAISWLNSHYSRVPQKDPAITVFLTKLYLLIGCAPQAQLLWDTLGVKNVTLDSLGPLFSDRLSSIAPGLWRLNSRTPMNQYHQYFQSAIRKTIPSNIRTALELANYPSVLGLLDTQERLGHSCTMIMANVEDRRGLRAIGSKAAFETNDDPLLRLVKDDKQLLNVTDVVALPNHECAPGTLADVTSIGPGLSDVRAKLSLYAERFISLLSYKDAKEYKPTKPIQVAELDRSYVAETAEQIAKKLEAPLMECLDGAQYLTSAELSYFTAINSLLRIVILSTRAPWTKNASRPPQTTDAVNHIASLLQAETEGLQERRGDLPESMSAVQQFVSLHALGMLRETVQAVKITANYLERSAVPLKNDAPKWLGEDVRALNSTAAGASGFVKKQIKLLNDEANASGWLDRISEFAFGELASGAQPVGEAPSDAESGELSAMVFIASGQKAGLEHTMGEIKDSWQEVAKGWSTVKLD</sequence>
<name>A0A9P8USL2_9PEZI</name>
<protein>
    <submittedName>
        <fullName evidence="1">N-acetyltransferase B complex non catalytic subunit-domain-containing protein</fullName>
    </submittedName>
</protein>
<accession>A0A9P8USL2</accession>
<dbReference type="InterPro" id="IPR019183">
    <property type="entry name" value="NAA25_NatB_aux_su"/>
</dbReference>
<proteinExistence type="predicted"/>
<dbReference type="AlphaFoldDB" id="A0A9P8USL2"/>
<organism evidence="1 2">
    <name type="scientific">Truncatella angustata</name>
    <dbReference type="NCBI Taxonomy" id="152316"/>
    <lineage>
        <taxon>Eukaryota</taxon>
        <taxon>Fungi</taxon>
        <taxon>Dikarya</taxon>
        <taxon>Ascomycota</taxon>
        <taxon>Pezizomycotina</taxon>
        <taxon>Sordariomycetes</taxon>
        <taxon>Xylariomycetidae</taxon>
        <taxon>Amphisphaeriales</taxon>
        <taxon>Sporocadaceae</taxon>
        <taxon>Truncatella</taxon>
    </lineage>
</organism>
<evidence type="ECO:0000313" key="2">
    <source>
        <dbReference type="Proteomes" id="UP000758603"/>
    </source>
</evidence>
<dbReference type="Pfam" id="PF09797">
    <property type="entry name" value="NatB_MDM20"/>
    <property type="match status" value="1"/>
</dbReference>
<gene>
    <name evidence="1" type="ORF">BKA67DRAFT_655808</name>
</gene>
<keyword evidence="2" id="KW-1185">Reference proteome</keyword>
<dbReference type="EMBL" id="JAGPXC010000002">
    <property type="protein sequence ID" value="KAH6657551.1"/>
    <property type="molecule type" value="Genomic_DNA"/>
</dbReference>
<reference evidence="1" key="1">
    <citation type="journal article" date="2021" name="Nat. Commun.">
        <title>Genetic determinants of endophytism in the Arabidopsis root mycobiome.</title>
        <authorList>
            <person name="Mesny F."/>
            <person name="Miyauchi S."/>
            <person name="Thiergart T."/>
            <person name="Pickel B."/>
            <person name="Atanasova L."/>
            <person name="Karlsson M."/>
            <person name="Huettel B."/>
            <person name="Barry K.W."/>
            <person name="Haridas S."/>
            <person name="Chen C."/>
            <person name="Bauer D."/>
            <person name="Andreopoulos W."/>
            <person name="Pangilinan J."/>
            <person name="LaButti K."/>
            <person name="Riley R."/>
            <person name="Lipzen A."/>
            <person name="Clum A."/>
            <person name="Drula E."/>
            <person name="Henrissat B."/>
            <person name="Kohler A."/>
            <person name="Grigoriev I.V."/>
            <person name="Martin F.M."/>
            <person name="Hacquard S."/>
        </authorList>
    </citation>
    <scope>NUCLEOTIDE SEQUENCE</scope>
    <source>
        <strain evidence="1">MPI-SDFR-AT-0073</strain>
    </source>
</reference>
<dbReference type="GeneID" id="70135719"/>
<evidence type="ECO:0000313" key="1">
    <source>
        <dbReference type="EMBL" id="KAH6657551.1"/>
    </source>
</evidence>